<evidence type="ECO:0000256" key="8">
    <source>
        <dbReference type="ARBA" id="ARBA00022989"/>
    </source>
</evidence>
<keyword evidence="13" id="KW-1185">Reference proteome</keyword>
<feature type="transmembrane region" description="Helical" evidence="10">
    <location>
        <begin position="280"/>
        <end position="298"/>
    </location>
</feature>
<dbReference type="EC" id="7.-.-.-" evidence="10"/>
<gene>
    <name evidence="10" type="primary">rnfD</name>
    <name evidence="12" type="ORF">GOQ27_01855</name>
</gene>
<dbReference type="RefSeq" id="WP_203365116.1">
    <property type="nucleotide sequence ID" value="NZ_WSFT01000013.1"/>
</dbReference>
<evidence type="ECO:0000256" key="2">
    <source>
        <dbReference type="ARBA" id="ARBA00022553"/>
    </source>
</evidence>
<proteinExistence type="inferred from homology"/>
<comment type="subcellular location">
    <subcellularLocation>
        <location evidence="10">Cell membrane</location>
        <topology evidence="10">Multi-pass membrane protein</topology>
    </subcellularLocation>
</comment>
<comment type="similarity">
    <text evidence="10">Belongs to the NqrB/RnfD family.</text>
</comment>
<evidence type="ECO:0000256" key="4">
    <source>
        <dbReference type="ARBA" id="ARBA00022643"/>
    </source>
</evidence>
<comment type="cofactor">
    <cofactor evidence="10">
        <name>FMN</name>
        <dbReference type="ChEBI" id="CHEBI:58210"/>
    </cofactor>
</comment>
<sequence>MEKISKGSSSARSGSEETTSSKRNILYGSSSPHLRSEETVSRVMIDVLIALLPAALASIYFFRFNAIKLIGLAVITAVVTEWGLQKIMKRPASIKDFSAVVTGLLLAFNIPASAPWWIPVVGSAFAIAIAKQAFGGLGNNFINPALAARAMLLASWPVIMTNWVTPGADAISTATPLAILKGEAEGTLPSITKVLVGNIGGSLGETSALLLILGGLYLLYRGVINWRIPGSYIATVMVMTILLDGGITNMIYHTLSGGLMLGAFYMATDYSSSPVTPRGHIIFGIGCGLLTSIIRLYGGYPEGVSYSILLMNVAAPLIDKYTAPKVFGEVKQNA</sequence>
<keyword evidence="1 10" id="KW-0813">Transport</keyword>
<keyword evidence="10" id="KW-1003">Cell membrane</keyword>
<dbReference type="PANTHER" id="PTHR30578:SF0">
    <property type="entry name" value="ION-TRANSLOCATING OXIDOREDUCTASE COMPLEX SUBUNIT D"/>
    <property type="match status" value="1"/>
</dbReference>
<dbReference type="Proteomes" id="UP000724672">
    <property type="component" value="Unassembled WGS sequence"/>
</dbReference>
<feature type="transmembrane region" description="Helical" evidence="10">
    <location>
        <begin position="43"/>
        <end position="61"/>
    </location>
</feature>
<protein>
    <recommendedName>
        <fullName evidence="10">Ion-translocating oxidoreductase complex subunit D</fullName>
        <ecNumber evidence="10">7.-.-.-</ecNumber>
    </recommendedName>
    <alternativeName>
        <fullName evidence="10">Rnf electron transport complex subunit D</fullName>
    </alternativeName>
</protein>
<feature type="compositionally biased region" description="Low complexity" evidence="11">
    <location>
        <begin position="1"/>
        <end position="18"/>
    </location>
</feature>
<dbReference type="GO" id="GO:0022900">
    <property type="term" value="P:electron transport chain"/>
    <property type="evidence" value="ECO:0007669"/>
    <property type="project" value="UniProtKB-UniRule"/>
</dbReference>
<dbReference type="PANTHER" id="PTHR30578">
    <property type="entry name" value="ELECTRON TRANSPORT COMPLEX PROTEIN RNFD"/>
    <property type="match status" value="1"/>
</dbReference>
<feature type="transmembrane region" description="Helical" evidence="10">
    <location>
        <begin position="93"/>
        <end position="110"/>
    </location>
</feature>
<evidence type="ECO:0000256" key="1">
    <source>
        <dbReference type="ARBA" id="ARBA00022448"/>
    </source>
</evidence>
<keyword evidence="8 10" id="KW-1133">Transmembrane helix</keyword>
<evidence type="ECO:0000256" key="5">
    <source>
        <dbReference type="ARBA" id="ARBA00022692"/>
    </source>
</evidence>
<dbReference type="AlphaFoldDB" id="A0A942Z595"/>
<feature type="modified residue" description="FMN phosphoryl threonine" evidence="10">
    <location>
        <position position="175"/>
    </location>
</feature>
<keyword evidence="9 10" id="KW-0472">Membrane</keyword>
<reference evidence="12" key="1">
    <citation type="submission" date="2019-12" db="EMBL/GenBank/DDBJ databases">
        <title>Clostridiaceae gen. nov. sp. nov., isolated from sediment in Xinjiang, China.</title>
        <authorList>
            <person name="Zhang R."/>
        </authorList>
    </citation>
    <scope>NUCLEOTIDE SEQUENCE</scope>
    <source>
        <strain evidence="12">D2Q-11</strain>
    </source>
</reference>
<keyword evidence="5 10" id="KW-0812">Transmembrane</keyword>
<dbReference type="Pfam" id="PF03116">
    <property type="entry name" value="NQR2_RnfD_RnfE"/>
    <property type="match status" value="1"/>
</dbReference>
<dbReference type="HAMAP" id="MF_00462">
    <property type="entry name" value="RsxD_RnfD"/>
    <property type="match status" value="1"/>
</dbReference>
<evidence type="ECO:0000313" key="12">
    <source>
        <dbReference type="EMBL" id="MBS4537186.1"/>
    </source>
</evidence>
<dbReference type="GO" id="GO:0005886">
    <property type="term" value="C:plasma membrane"/>
    <property type="evidence" value="ECO:0007669"/>
    <property type="project" value="UniProtKB-SubCell"/>
</dbReference>
<feature type="transmembrane region" description="Helical" evidence="10">
    <location>
        <begin position="199"/>
        <end position="220"/>
    </location>
</feature>
<dbReference type="InterPro" id="IPR004338">
    <property type="entry name" value="NqrB/RnfD"/>
</dbReference>
<evidence type="ECO:0000256" key="7">
    <source>
        <dbReference type="ARBA" id="ARBA00022982"/>
    </source>
</evidence>
<feature type="transmembrane region" description="Helical" evidence="10">
    <location>
        <begin position="67"/>
        <end position="84"/>
    </location>
</feature>
<keyword evidence="6 10" id="KW-1278">Translocase</keyword>
<comment type="function">
    <text evidence="10">Part of a membrane-bound complex that couples electron transfer with translocation of ions across the membrane.</text>
</comment>
<comment type="caution">
    <text evidence="10">Lacks conserved residue(s) required for the propagation of feature annotation.</text>
</comment>
<keyword evidence="3 10" id="KW-0285">Flavoprotein</keyword>
<accession>A0A942Z595</accession>
<dbReference type="InterPro" id="IPR011303">
    <property type="entry name" value="RnfD_bac"/>
</dbReference>
<keyword evidence="7 10" id="KW-0249">Electron transport</keyword>
<comment type="caution">
    <text evidence="12">The sequence shown here is derived from an EMBL/GenBank/DDBJ whole genome shotgun (WGS) entry which is preliminary data.</text>
</comment>
<keyword evidence="2 10" id="KW-0597">Phosphoprotein</keyword>
<comment type="subunit">
    <text evidence="10">The complex is composed of six subunits: RnfA, RnfB, RnfC, RnfD, RnfE and RnfG.</text>
</comment>
<evidence type="ECO:0000313" key="13">
    <source>
        <dbReference type="Proteomes" id="UP000724672"/>
    </source>
</evidence>
<dbReference type="NCBIfam" id="TIGR01946">
    <property type="entry name" value="rnfD"/>
    <property type="match status" value="1"/>
</dbReference>
<evidence type="ECO:0000256" key="11">
    <source>
        <dbReference type="SAM" id="MobiDB-lite"/>
    </source>
</evidence>
<name>A0A942Z595_9FIRM</name>
<evidence type="ECO:0000256" key="10">
    <source>
        <dbReference type="HAMAP-Rule" id="MF_00462"/>
    </source>
</evidence>
<evidence type="ECO:0000256" key="3">
    <source>
        <dbReference type="ARBA" id="ARBA00022630"/>
    </source>
</evidence>
<evidence type="ECO:0000256" key="6">
    <source>
        <dbReference type="ARBA" id="ARBA00022967"/>
    </source>
</evidence>
<feature type="region of interest" description="Disordered" evidence="11">
    <location>
        <begin position="1"/>
        <end position="30"/>
    </location>
</feature>
<keyword evidence="4 10" id="KW-0288">FMN</keyword>
<evidence type="ECO:0000256" key="9">
    <source>
        <dbReference type="ARBA" id="ARBA00023136"/>
    </source>
</evidence>
<dbReference type="EMBL" id="WSFT01000013">
    <property type="protein sequence ID" value="MBS4537186.1"/>
    <property type="molecule type" value="Genomic_DNA"/>
</dbReference>
<dbReference type="GO" id="GO:0055085">
    <property type="term" value="P:transmembrane transport"/>
    <property type="evidence" value="ECO:0007669"/>
    <property type="project" value="InterPro"/>
</dbReference>
<organism evidence="12 13">
    <name type="scientific">Anaeromonas frigoriresistens</name>
    <dbReference type="NCBI Taxonomy" id="2683708"/>
    <lineage>
        <taxon>Bacteria</taxon>
        <taxon>Bacillati</taxon>
        <taxon>Bacillota</taxon>
        <taxon>Tissierellia</taxon>
        <taxon>Tissierellales</taxon>
        <taxon>Thermohalobacteraceae</taxon>
        <taxon>Anaeromonas</taxon>
    </lineage>
</organism>